<evidence type="ECO:0000313" key="6">
    <source>
        <dbReference type="EMBL" id="RHC09648.1"/>
    </source>
</evidence>
<dbReference type="GO" id="GO:0005102">
    <property type="term" value="F:signaling receptor binding"/>
    <property type="evidence" value="ECO:0007669"/>
    <property type="project" value="UniProtKB-KW"/>
</dbReference>
<comment type="similarity">
    <text evidence="1">Belongs to the type A lantibiotic family.</text>
</comment>
<keyword evidence="5" id="KW-0078">Bacteriocin</keyword>
<dbReference type="InterPro" id="IPR006079">
    <property type="entry name" value="Lantibiotic_typ-A_Bacillales"/>
</dbReference>
<accession>A0A413YMF1</accession>
<keyword evidence="2" id="KW-0929">Antimicrobial</keyword>
<evidence type="ECO:0000256" key="5">
    <source>
        <dbReference type="ARBA" id="ARBA00023048"/>
    </source>
</evidence>
<keyword evidence="4" id="KW-0044">Antibiotic</keyword>
<dbReference type="Proteomes" id="UP000284742">
    <property type="component" value="Unassembled WGS sequence"/>
</dbReference>
<dbReference type="GO" id="GO:0042742">
    <property type="term" value="P:defense response to bacterium"/>
    <property type="evidence" value="ECO:0007669"/>
    <property type="project" value="UniProtKB-KW"/>
</dbReference>
<dbReference type="EMBL" id="QSHK01000002">
    <property type="protein sequence ID" value="RHC09648.1"/>
    <property type="molecule type" value="Genomic_DNA"/>
</dbReference>
<evidence type="ECO:0000313" key="7">
    <source>
        <dbReference type="Proteomes" id="UP000284742"/>
    </source>
</evidence>
<organism evidence="6 7">
    <name type="scientific">Dorea formicigenerans</name>
    <dbReference type="NCBI Taxonomy" id="39486"/>
    <lineage>
        <taxon>Bacteria</taxon>
        <taxon>Bacillati</taxon>
        <taxon>Bacillota</taxon>
        <taxon>Clostridia</taxon>
        <taxon>Lachnospirales</taxon>
        <taxon>Lachnospiraceae</taxon>
        <taxon>Dorea</taxon>
    </lineage>
</organism>
<proteinExistence type="inferred from homology"/>
<dbReference type="RefSeq" id="WP_117640231.1">
    <property type="nucleotide sequence ID" value="NZ_QSHK01000002.1"/>
</dbReference>
<name>A0A413YMF1_9FIRM</name>
<evidence type="ECO:0000256" key="3">
    <source>
        <dbReference type="ARBA" id="ARBA00022789"/>
    </source>
</evidence>
<evidence type="ECO:0000256" key="1">
    <source>
        <dbReference type="ARBA" id="ARBA00009379"/>
    </source>
</evidence>
<dbReference type="GO" id="GO:0031640">
    <property type="term" value="P:killing of cells of another organism"/>
    <property type="evidence" value="ECO:0007669"/>
    <property type="project" value="UniProtKB-KW"/>
</dbReference>
<dbReference type="GO" id="GO:0005576">
    <property type="term" value="C:extracellular region"/>
    <property type="evidence" value="ECO:0007669"/>
    <property type="project" value="InterPro"/>
</dbReference>
<comment type="caution">
    <text evidence="6">The sequence shown here is derived from an EMBL/GenBank/DDBJ whole genome shotgun (WGS) entry which is preliminary data.</text>
</comment>
<protein>
    <submittedName>
        <fullName evidence="6">Gallidermin/nisin family lantibiotic</fullName>
    </submittedName>
</protein>
<keyword evidence="3" id="KW-0425">Lantibiotic</keyword>
<sequence length="46" mass="5154">MGKFEDFNFDVTKTVKPQSSKTPRITSKSLCTSSCETGFFKCVLTK</sequence>
<dbReference type="PRINTS" id="PR00324">
    <property type="entry name" value="NISIN"/>
</dbReference>
<dbReference type="Pfam" id="PF02052">
    <property type="entry name" value="Gallidermin"/>
    <property type="match status" value="1"/>
</dbReference>
<dbReference type="AlphaFoldDB" id="A0A413YMF1"/>
<gene>
    <name evidence="6" type="ORF">DW860_04740</name>
</gene>
<evidence type="ECO:0000256" key="2">
    <source>
        <dbReference type="ARBA" id="ARBA00022529"/>
    </source>
</evidence>
<dbReference type="NCBIfam" id="TIGR03731">
    <property type="entry name" value="lantibio_gallid"/>
    <property type="match status" value="1"/>
</dbReference>
<evidence type="ECO:0000256" key="4">
    <source>
        <dbReference type="ARBA" id="ARBA00023022"/>
    </source>
</evidence>
<reference evidence="6 7" key="1">
    <citation type="submission" date="2018-08" db="EMBL/GenBank/DDBJ databases">
        <title>A genome reference for cultivated species of the human gut microbiota.</title>
        <authorList>
            <person name="Zou Y."/>
            <person name="Xue W."/>
            <person name="Luo G."/>
        </authorList>
    </citation>
    <scope>NUCLEOTIDE SEQUENCE [LARGE SCALE GENOMIC DNA]</scope>
    <source>
        <strain evidence="6 7">AM37-5</strain>
    </source>
</reference>